<dbReference type="AlphaFoldDB" id="A0A915EKJ6"/>
<dbReference type="CDD" id="cd13957">
    <property type="entry name" value="PT_UbiA_Cox10"/>
    <property type="match status" value="1"/>
</dbReference>
<keyword evidence="4 9" id="KW-1133">Transmembrane helix</keyword>
<dbReference type="GO" id="GO:0008495">
    <property type="term" value="F:protoheme IX farnesyltransferase activity"/>
    <property type="evidence" value="ECO:0007669"/>
    <property type="project" value="InterPro"/>
</dbReference>
<evidence type="ECO:0000256" key="8">
    <source>
        <dbReference type="PROSITE-ProRule" id="PRU00221"/>
    </source>
</evidence>
<keyword evidence="5" id="KW-0350">Heme biosynthesis</keyword>
<dbReference type="InterPro" id="IPR000537">
    <property type="entry name" value="UbiA_prenyltransferase"/>
</dbReference>
<evidence type="ECO:0000256" key="9">
    <source>
        <dbReference type="SAM" id="Phobius"/>
    </source>
</evidence>
<feature type="transmembrane region" description="Helical" evidence="9">
    <location>
        <begin position="253"/>
        <end position="280"/>
    </location>
</feature>
<organism evidence="10 11">
    <name type="scientific">Ditylenchus dipsaci</name>
    <dbReference type="NCBI Taxonomy" id="166011"/>
    <lineage>
        <taxon>Eukaryota</taxon>
        <taxon>Metazoa</taxon>
        <taxon>Ecdysozoa</taxon>
        <taxon>Nematoda</taxon>
        <taxon>Chromadorea</taxon>
        <taxon>Rhabditida</taxon>
        <taxon>Tylenchina</taxon>
        <taxon>Tylenchomorpha</taxon>
        <taxon>Sphaerularioidea</taxon>
        <taxon>Anguinidae</taxon>
        <taxon>Anguininae</taxon>
        <taxon>Ditylenchus</taxon>
    </lineage>
</organism>
<evidence type="ECO:0000256" key="2">
    <source>
        <dbReference type="ARBA" id="ARBA00022679"/>
    </source>
</evidence>
<dbReference type="InterPro" id="IPR036322">
    <property type="entry name" value="WD40_repeat_dom_sf"/>
</dbReference>
<dbReference type="SUPFAM" id="SSF50978">
    <property type="entry name" value="WD40 repeat-like"/>
    <property type="match status" value="1"/>
</dbReference>
<evidence type="ECO:0000256" key="4">
    <source>
        <dbReference type="ARBA" id="ARBA00022989"/>
    </source>
</evidence>
<dbReference type="Pfam" id="PF00400">
    <property type="entry name" value="WD40"/>
    <property type="match status" value="2"/>
</dbReference>
<protein>
    <recommendedName>
        <fullName evidence="7">Heme O synthase</fullName>
    </recommendedName>
</protein>
<keyword evidence="2" id="KW-0808">Transferase</keyword>
<dbReference type="InterPro" id="IPR044878">
    <property type="entry name" value="UbiA_sf"/>
</dbReference>
<dbReference type="InterPro" id="IPR001680">
    <property type="entry name" value="WD40_rpt"/>
</dbReference>
<keyword evidence="6 9" id="KW-0472">Membrane</keyword>
<evidence type="ECO:0000256" key="6">
    <source>
        <dbReference type="ARBA" id="ARBA00023136"/>
    </source>
</evidence>
<dbReference type="GO" id="GO:0005739">
    <property type="term" value="C:mitochondrion"/>
    <property type="evidence" value="ECO:0007669"/>
    <property type="project" value="TreeGrafter"/>
</dbReference>
<keyword evidence="8" id="KW-0853">WD repeat</keyword>
<evidence type="ECO:0000256" key="3">
    <source>
        <dbReference type="ARBA" id="ARBA00022692"/>
    </source>
</evidence>
<dbReference type="Pfam" id="PF01040">
    <property type="entry name" value="UbiA"/>
    <property type="match status" value="1"/>
</dbReference>
<evidence type="ECO:0000313" key="10">
    <source>
        <dbReference type="Proteomes" id="UP000887574"/>
    </source>
</evidence>
<keyword evidence="3 9" id="KW-0812">Transmembrane</keyword>
<dbReference type="WBParaSite" id="jg6909">
    <property type="protein sequence ID" value="jg6909"/>
    <property type="gene ID" value="jg6909"/>
</dbReference>
<evidence type="ECO:0000256" key="1">
    <source>
        <dbReference type="ARBA" id="ARBA00004141"/>
    </source>
</evidence>
<feature type="transmembrane region" description="Helical" evidence="9">
    <location>
        <begin position="373"/>
        <end position="394"/>
    </location>
</feature>
<keyword evidence="10" id="KW-1185">Reference proteome</keyword>
<evidence type="ECO:0000256" key="5">
    <source>
        <dbReference type="ARBA" id="ARBA00023133"/>
    </source>
</evidence>
<evidence type="ECO:0000313" key="11">
    <source>
        <dbReference type="WBParaSite" id="jg6909"/>
    </source>
</evidence>
<comment type="subcellular location">
    <subcellularLocation>
        <location evidence="1">Membrane</location>
        <topology evidence="1">Multi-pass membrane protein</topology>
    </subcellularLocation>
</comment>
<dbReference type="PROSITE" id="PS50082">
    <property type="entry name" value="WD_REPEATS_2"/>
    <property type="match status" value="2"/>
</dbReference>
<dbReference type="PANTHER" id="PTHR43448">
    <property type="entry name" value="PROTOHEME IX FARNESYLTRANSFERASE, MITOCHONDRIAL"/>
    <property type="match status" value="1"/>
</dbReference>
<evidence type="ECO:0000256" key="7">
    <source>
        <dbReference type="ARBA" id="ARBA00030253"/>
    </source>
</evidence>
<dbReference type="Gene3D" id="1.10.357.140">
    <property type="entry name" value="UbiA prenyltransferase"/>
    <property type="match status" value="1"/>
</dbReference>
<name>A0A915EKJ6_9BILA</name>
<accession>A0A915EKJ6</accession>
<dbReference type="Proteomes" id="UP000887574">
    <property type="component" value="Unplaced"/>
</dbReference>
<dbReference type="GO" id="GO:0016020">
    <property type="term" value="C:membrane"/>
    <property type="evidence" value="ECO:0007669"/>
    <property type="project" value="UniProtKB-SubCell"/>
</dbReference>
<dbReference type="GO" id="GO:0006784">
    <property type="term" value="P:heme A biosynthetic process"/>
    <property type="evidence" value="ECO:0007669"/>
    <property type="project" value="TreeGrafter"/>
</dbReference>
<feature type="repeat" description="WD" evidence="8">
    <location>
        <begin position="1"/>
        <end position="34"/>
    </location>
</feature>
<dbReference type="InterPro" id="IPR015943">
    <property type="entry name" value="WD40/YVTN_repeat-like_dom_sf"/>
</dbReference>
<reference evidence="11" key="1">
    <citation type="submission" date="2022-11" db="UniProtKB">
        <authorList>
            <consortium name="WormBaseParasite"/>
        </authorList>
    </citation>
    <scope>IDENTIFICATION</scope>
</reference>
<proteinExistence type="predicted"/>
<feature type="repeat" description="WD" evidence="8">
    <location>
        <begin position="35"/>
        <end position="76"/>
    </location>
</feature>
<dbReference type="Gene3D" id="2.130.10.10">
    <property type="entry name" value="YVTN repeat-like/Quinoprotein amine dehydrogenase"/>
    <property type="match status" value="1"/>
</dbReference>
<dbReference type="PANTHER" id="PTHR43448:SF2">
    <property type="entry name" value="PROTOHEME IX FARNESYLTRANSFERASE, MITOCHONDRIAL"/>
    <property type="match status" value="1"/>
</dbReference>
<dbReference type="SMART" id="SM00320">
    <property type="entry name" value="WD40"/>
    <property type="match status" value="1"/>
</dbReference>
<dbReference type="InterPro" id="IPR006369">
    <property type="entry name" value="Protohaem_IX_farnesylTrfase"/>
</dbReference>
<sequence>MIVSYSLNGSLSVTGGEDGKVKIWSYQNSFCIVTFTEHSSGVSDVCFTQNGKVILSASLGGSVRAHDIKRYRNFRTLVSLLEFLMLIRGFSKFLVAPKQTQLNCLCSDSSVGFLMLLVAKVAVGCCRHHVHKKIFIGSKQIVRQASALPKARPNKDEAVKIEVEVSKKVLTRRRIISLLLQCFRHQLRDFPQLMMKCLSKSCEGGNSRYLEENGSGQSSWRIFTALQTSLNNADNCINCLWLSDFRCSVLMEFLWSLCSWFSLFGLQFADSWLGLLNLLLYAGVYTPMKRYHIGCTWVGAINGAIPPLMGYTAATGTVDLAALTLGAILFSWQFPHFNALSWNLRGDYSRAGYRVMCVTNEELCRRTTLRHSVAVLALCSVVAPVTNLTTYVFALDSLPLNLVMVYLSYKFYRRPDGAMPRLCFATVFFIYLF</sequence>